<dbReference type="AlphaFoldDB" id="A0A1A8ZYL1"/>
<feature type="compositionally biased region" description="Basic and acidic residues" evidence="1">
    <location>
        <begin position="88"/>
        <end position="101"/>
    </location>
</feature>
<evidence type="ECO:0000313" key="4">
    <source>
        <dbReference type="Proteomes" id="UP000078550"/>
    </source>
</evidence>
<dbReference type="EMBL" id="FLRD01000151">
    <property type="protein sequence ID" value="SBT48923.1"/>
    <property type="molecule type" value="Genomic_DNA"/>
</dbReference>
<proteinExistence type="predicted"/>
<feature type="compositionally biased region" description="Polar residues" evidence="1">
    <location>
        <begin position="20"/>
        <end position="42"/>
    </location>
</feature>
<name>A0A1A8ZYL1_PLAOA</name>
<keyword evidence="2" id="KW-0418">Kinase</keyword>
<evidence type="ECO:0000313" key="3">
    <source>
        <dbReference type="EMBL" id="SBT49359.1"/>
    </source>
</evidence>
<accession>A0A1A8ZYL1</accession>
<dbReference type="Proteomes" id="UP000078555">
    <property type="component" value="Unassembled WGS sequence"/>
</dbReference>
<feature type="compositionally biased region" description="Polar residues" evidence="1">
    <location>
        <begin position="60"/>
        <end position="73"/>
    </location>
</feature>
<evidence type="ECO:0000313" key="5">
    <source>
        <dbReference type="Proteomes" id="UP000078555"/>
    </source>
</evidence>
<feature type="compositionally biased region" description="Basic and acidic residues" evidence="1">
    <location>
        <begin position="43"/>
        <end position="59"/>
    </location>
</feature>
<evidence type="ECO:0000256" key="1">
    <source>
        <dbReference type="SAM" id="MobiDB-lite"/>
    </source>
</evidence>
<sequence length="147" mass="16443">MSAIHRQYAGNTPAIRRQYAGNTQAIHRQQGKGNSGDQSLSTMKDKDIQEQFEKYEENIRNNSKKNILSQKFKNGTDDSKNNLSRESSINKREDTASKDQTTDSGILDEPASSKMKNQAVPTLNKKGIISKCNTFACSVFDPNPLKM</sequence>
<evidence type="ECO:0000313" key="2">
    <source>
        <dbReference type="EMBL" id="SBT48923.1"/>
    </source>
</evidence>
<organism evidence="2 5">
    <name type="scientific">Plasmodium ovale wallikeri</name>
    <dbReference type="NCBI Taxonomy" id="864142"/>
    <lineage>
        <taxon>Eukaryota</taxon>
        <taxon>Sar</taxon>
        <taxon>Alveolata</taxon>
        <taxon>Apicomplexa</taxon>
        <taxon>Aconoidasida</taxon>
        <taxon>Haemosporida</taxon>
        <taxon>Plasmodiidae</taxon>
        <taxon>Plasmodium</taxon>
        <taxon>Plasmodium (Plasmodium)</taxon>
    </lineage>
</organism>
<protein>
    <submittedName>
        <fullName evidence="2">cAMP-dependent protein kinase regulatory subunit, putative</fullName>
    </submittedName>
</protein>
<dbReference type="EMBL" id="FLRE01000194">
    <property type="protein sequence ID" value="SBT49359.1"/>
    <property type="molecule type" value="Genomic_DNA"/>
</dbReference>
<gene>
    <name evidence="2" type="ORF">POVWA1_058570</name>
    <name evidence="3" type="ORF">POVWA2_057920</name>
</gene>
<reference evidence="2" key="2">
    <citation type="submission" date="2016-05" db="EMBL/GenBank/DDBJ databases">
        <authorList>
            <person name="Lavstsen T."/>
            <person name="Jespersen J.S."/>
        </authorList>
    </citation>
    <scope>NUCLEOTIDE SEQUENCE [LARGE SCALE GENOMIC DNA]</scope>
</reference>
<keyword evidence="2" id="KW-0808">Transferase</keyword>
<feature type="region of interest" description="Disordered" evidence="1">
    <location>
        <begin position="1"/>
        <end position="119"/>
    </location>
</feature>
<dbReference type="Proteomes" id="UP000078550">
    <property type="component" value="Unassembled WGS sequence"/>
</dbReference>
<reference evidence="4 5" key="1">
    <citation type="submission" date="2016-05" db="EMBL/GenBank/DDBJ databases">
        <authorList>
            <person name="Naeem Raeece"/>
        </authorList>
    </citation>
    <scope>NUCLEOTIDE SEQUENCE [LARGE SCALE GENOMIC DNA]</scope>
</reference>
<keyword evidence="5" id="KW-1185">Reference proteome</keyword>
<dbReference type="GO" id="GO:0016301">
    <property type="term" value="F:kinase activity"/>
    <property type="evidence" value="ECO:0007669"/>
    <property type="project" value="UniProtKB-KW"/>
</dbReference>